<name>A0A7Z0A9P9_9MICO</name>
<organism evidence="7 8">
    <name type="scientific">Spelaeicoccus albus</name>
    <dbReference type="NCBI Taxonomy" id="1280376"/>
    <lineage>
        <taxon>Bacteria</taxon>
        <taxon>Bacillati</taxon>
        <taxon>Actinomycetota</taxon>
        <taxon>Actinomycetes</taxon>
        <taxon>Micrococcales</taxon>
        <taxon>Brevibacteriaceae</taxon>
        <taxon>Spelaeicoccus</taxon>
    </lineage>
</organism>
<dbReference type="InterPro" id="IPR050109">
    <property type="entry name" value="HTH-type_TetR-like_transc_reg"/>
</dbReference>
<dbReference type="InterPro" id="IPR039538">
    <property type="entry name" value="BetI_C"/>
</dbReference>
<dbReference type="Pfam" id="PF13977">
    <property type="entry name" value="TetR_C_6"/>
    <property type="match status" value="1"/>
</dbReference>
<keyword evidence="1" id="KW-0678">Repressor</keyword>
<dbReference type="Proteomes" id="UP000539111">
    <property type="component" value="Unassembled WGS sequence"/>
</dbReference>
<evidence type="ECO:0000313" key="8">
    <source>
        <dbReference type="Proteomes" id="UP000539111"/>
    </source>
</evidence>
<gene>
    <name evidence="7" type="ORF">BJY26_001295</name>
</gene>
<evidence type="ECO:0000256" key="4">
    <source>
        <dbReference type="ARBA" id="ARBA00023163"/>
    </source>
</evidence>
<dbReference type="SUPFAM" id="SSF48498">
    <property type="entry name" value="Tetracyclin repressor-like, C-terminal domain"/>
    <property type="match status" value="1"/>
</dbReference>
<dbReference type="InterPro" id="IPR009057">
    <property type="entry name" value="Homeodomain-like_sf"/>
</dbReference>
<dbReference type="GO" id="GO:0003700">
    <property type="term" value="F:DNA-binding transcription factor activity"/>
    <property type="evidence" value="ECO:0007669"/>
    <property type="project" value="TreeGrafter"/>
</dbReference>
<dbReference type="EMBL" id="JACBZP010000001">
    <property type="protein sequence ID" value="NYI66989.1"/>
    <property type="molecule type" value="Genomic_DNA"/>
</dbReference>
<keyword evidence="3 5" id="KW-0238">DNA-binding</keyword>
<dbReference type="AlphaFoldDB" id="A0A7Z0A9P9"/>
<evidence type="ECO:0000256" key="2">
    <source>
        <dbReference type="ARBA" id="ARBA00023015"/>
    </source>
</evidence>
<proteinExistence type="predicted"/>
<accession>A0A7Z0A9P9</accession>
<feature type="domain" description="HTH tetR-type" evidence="6">
    <location>
        <begin position="8"/>
        <end position="68"/>
    </location>
</feature>
<protein>
    <submittedName>
        <fullName evidence="7">AcrR family transcriptional regulator</fullName>
    </submittedName>
</protein>
<evidence type="ECO:0000256" key="3">
    <source>
        <dbReference type="ARBA" id="ARBA00023125"/>
    </source>
</evidence>
<evidence type="ECO:0000313" key="7">
    <source>
        <dbReference type="EMBL" id="NYI66989.1"/>
    </source>
</evidence>
<keyword evidence="8" id="KW-1185">Reference proteome</keyword>
<comment type="caution">
    <text evidence="7">The sequence shown here is derived from an EMBL/GenBank/DDBJ whole genome shotgun (WGS) entry which is preliminary data.</text>
</comment>
<dbReference type="PANTHER" id="PTHR30055:SF234">
    <property type="entry name" value="HTH-TYPE TRANSCRIPTIONAL REGULATOR BETI"/>
    <property type="match status" value="1"/>
</dbReference>
<evidence type="ECO:0000259" key="6">
    <source>
        <dbReference type="PROSITE" id="PS50977"/>
    </source>
</evidence>
<dbReference type="SUPFAM" id="SSF46689">
    <property type="entry name" value="Homeodomain-like"/>
    <property type="match status" value="1"/>
</dbReference>
<dbReference type="InterPro" id="IPR036271">
    <property type="entry name" value="Tet_transcr_reg_TetR-rel_C_sf"/>
</dbReference>
<evidence type="ECO:0000256" key="1">
    <source>
        <dbReference type="ARBA" id="ARBA00022491"/>
    </source>
</evidence>
<evidence type="ECO:0000256" key="5">
    <source>
        <dbReference type="PROSITE-ProRule" id="PRU00335"/>
    </source>
</evidence>
<keyword evidence="2" id="KW-0805">Transcription regulation</keyword>
<dbReference type="RefSeq" id="WP_179426676.1">
    <property type="nucleotide sequence ID" value="NZ_JACBZP010000001.1"/>
</dbReference>
<dbReference type="PROSITE" id="PS50977">
    <property type="entry name" value="HTH_TETR_2"/>
    <property type="match status" value="1"/>
</dbReference>
<dbReference type="InterPro" id="IPR001647">
    <property type="entry name" value="HTH_TetR"/>
</dbReference>
<feature type="DNA-binding region" description="H-T-H motif" evidence="5">
    <location>
        <begin position="31"/>
        <end position="50"/>
    </location>
</feature>
<sequence length="198" mass="21581">MARPKNQTLRRQQLVEATASIVLLHGAASTKLTDIAAEAGLAPSAVLYYYPDVRELYKAVLNKGGAQYCESREMSVAEASTPEERLRECIQSGVPRPGAAEEASRLLYELAPIVLRNDDAADEYEKLIARQAALYESVLEQCEASGGFALAMPVKSLARSFVALEDGYGIDVLTGAITPDEEENLLLEYARIMARRIG</sequence>
<dbReference type="PANTHER" id="PTHR30055">
    <property type="entry name" value="HTH-TYPE TRANSCRIPTIONAL REGULATOR RUTR"/>
    <property type="match status" value="1"/>
</dbReference>
<reference evidence="7 8" key="1">
    <citation type="submission" date="2020-07" db="EMBL/GenBank/DDBJ databases">
        <title>Sequencing the genomes of 1000 actinobacteria strains.</title>
        <authorList>
            <person name="Klenk H.-P."/>
        </authorList>
    </citation>
    <scope>NUCLEOTIDE SEQUENCE [LARGE SCALE GENOMIC DNA]</scope>
    <source>
        <strain evidence="7 8">DSM 26341</strain>
    </source>
</reference>
<dbReference type="GO" id="GO:0000976">
    <property type="term" value="F:transcription cis-regulatory region binding"/>
    <property type="evidence" value="ECO:0007669"/>
    <property type="project" value="TreeGrafter"/>
</dbReference>
<dbReference type="Gene3D" id="1.10.357.10">
    <property type="entry name" value="Tetracycline Repressor, domain 2"/>
    <property type="match status" value="1"/>
</dbReference>
<keyword evidence="4" id="KW-0804">Transcription</keyword>